<feature type="compositionally biased region" description="Polar residues" evidence="5">
    <location>
        <begin position="1450"/>
        <end position="1464"/>
    </location>
</feature>
<dbReference type="Pfam" id="PF00788">
    <property type="entry name" value="RA"/>
    <property type="match status" value="1"/>
</dbReference>
<sequence>MQRLYSKPVTNVNTVNISVIGMNGSGKSAVVVKYLTRRFIVEYAPYLSDSYTKIDCVDGHELTVNIQDTSDSDDIDLDDIIKWSQAIIILFSMTSRRSFYRAQELVEAVHLQCELFDRKPKLSGSQASKSNVPSQFTSSLTGSSVNISSSNPASTNTQNSLIQSGSLRRSALFTINTAKPPSLLLVANKLDLERFRLVQKTEAEEFAKSHGIPYFEITVADTYKEVQTIFHAAARLYLQSKGIKPRQTNGQPISGGRGILPSGNPPSVLTSLAVSPSLLLQKKSTTTSPFSSESIACTEAEPTPVVGVPTSILSNLRLRAASPTSTTSAVKPPSSARFPNPQTSPPSKQSVLSNSQPPQPASTQSHSTAQNPTTTHSTSNIPTTNILSRKAPSIGGKSSQPQSEQRTPSSVSPGNVSVTTTAPGKQPIRNPAPPPIPPPKKNPIGFKFFSKRKQHSNFNSCLNPSLTWILFIIVSSLLSTEMIEQRNHMGETHRILIYTDLAQGTQMTQIYTISSKDTVKDVIKQILARNHLSLKDPNLFYLTFRRQSSSHENKKGVRQRRMFQSNVYEENLQLSTAWPLQINQKEVDVTLYSDAILSRTLDLTKDNRLTLHMQTGGVLKVYDSCFSNPASIRQFHIAKTTCSEELIDLILTVAGSSDPVNDYCLVEEGANEESRILRPKDYPLLIIQSTQSSGMLVLRKREEALTMGKRRSSWISKTKPYFRRSAFDRNSRTPSPVKLSLTQRLNPFPCIFKGISRSRTMESFNSEQLPPFEKSQFIESEQKTSQQNTNEYFPKPLNTQTNMSSLMGQNNKGDNQDSFEVFGSPASQNSSNDSGITTHSSTINKRFATNHQTVNNDSNASEWSLGPSESFMMNHSGKSTSTTPPLPPKPVNHRTRCCNGLKDQYLKASSHDSCNHQSVEPPRPHRRNLSCSEKDKKCRSEKSASPILALDANGICENRQNAVRFQENASGLSQCANGNDCPSDDSTLSDFKPGDHFERAESSDSVKTTVPVDWDSKTTSHQQISNAAGIDATYDNNYRHSNTEYDVPADNSIDRRDSSPSSLLLDIYEKLKCFNRSKSRCSSPQKPPLPLNRTQVANIQKYQERMVQTDESSRSSSRGSLINSPSRGYHEMNGDYDASFNDLFHVKTPTNEMNSHASPCRMYSPTSNTLSANINNDSSKSWRVREGKSCETFTSNHSDEDFSSDKKHQIMSNGVHNLQNGNHNTQSSLMVASNLNDSDVNVSSVSRQNMLTLAAEIPTQLNISQQYGMQLNLSPNYFIPNNILPLPSQQHSPTQVQKLFTYNFEARRNSTNRLSSSDVSAMGDENIVSLKENALTNTKSANSSSKKTNHKGANILVHGCTKTRATAFNTDYFESYPTLFDVLHHCDIYRVLLDPNLPSLSDQLGLRLCLTKFPLDDVQRADTLQKLQYSDRYGKKDSNESINSAHSSSRLNNSKSRVRSPNSGTFVTLDMQQAESSFDVVTIESIEPDSPASFEGSLAPGHIILEVDGKDLLRPYYLKDVHGNRMNVLDVARNQLRNARQAALTNEIPPIRITAAQYHSNFGSANAANNLERFNSSIRSKNEANRRKYSLLNHQTMNSISYEKQNLTNGDLPVVESHDENINQTHESNQLSRKTSEEIDDSNSKSVSELTDYSEDGVNSLKSKLIWFPHRRDEYPSQSPFDPRSHEFFVNL</sequence>
<feature type="compositionally biased region" description="Polar residues" evidence="5">
    <location>
        <begin position="396"/>
        <end position="423"/>
    </location>
</feature>
<evidence type="ECO:0000256" key="4">
    <source>
        <dbReference type="ARBA" id="ARBA00048098"/>
    </source>
</evidence>
<name>A0AA85JNA8_TRIRE</name>
<dbReference type="PANTHER" id="PTHR45704">
    <property type="entry name" value="RAS-LIKE FAMILY MEMBER 11"/>
    <property type="match status" value="1"/>
</dbReference>
<reference evidence="8" key="1">
    <citation type="submission" date="2022-06" db="EMBL/GenBank/DDBJ databases">
        <authorList>
            <person name="Berger JAMES D."/>
            <person name="Berger JAMES D."/>
        </authorList>
    </citation>
    <scope>NUCLEOTIDE SEQUENCE [LARGE SCALE GENOMIC DNA]</scope>
</reference>
<protein>
    <recommendedName>
        <fullName evidence="2">small monomeric GTPase</fullName>
        <ecNumber evidence="2">3.6.5.2</ecNumber>
    </recommendedName>
</protein>
<dbReference type="InterPro" id="IPR051065">
    <property type="entry name" value="Ras-related_GTPase"/>
</dbReference>
<feature type="compositionally biased region" description="Polar residues" evidence="5">
    <location>
        <begin position="1623"/>
        <end position="1633"/>
    </location>
</feature>
<evidence type="ECO:0000256" key="5">
    <source>
        <dbReference type="SAM" id="MobiDB-lite"/>
    </source>
</evidence>
<dbReference type="InterPro" id="IPR001806">
    <property type="entry name" value="Small_GTPase"/>
</dbReference>
<dbReference type="Gene3D" id="3.10.20.90">
    <property type="entry name" value="Phosphatidylinositol 3-kinase Catalytic Subunit, Chain A, domain 1"/>
    <property type="match status" value="2"/>
</dbReference>
<dbReference type="Proteomes" id="UP000050795">
    <property type="component" value="Unassembled WGS sequence"/>
</dbReference>
<feature type="region of interest" description="Disordered" evidence="5">
    <location>
        <begin position="323"/>
        <end position="445"/>
    </location>
</feature>
<evidence type="ECO:0000259" key="6">
    <source>
        <dbReference type="PROSITE" id="PS50106"/>
    </source>
</evidence>
<dbReference type="SUPFAM" id="SSF50156">
    <property type="entry name" value="PDZ domain-like"/>
    <property type="match status" value="1"/>
</dbReference>
<evidence type="ECO:0000313" key="9">
    <source>
        <dbReference type="WBParaSite" id="TREG1_42980.1"/>
    </source>
</evidence>
<feature type="domain" description="Ras-associating" evidence="7">
    <location>
        <begin position="615"/>
        <end position="703"/>
    </location>
</feature>
<dbReference type="InterPro" id="IPR029071">
    <property type="entry name" value="Ubiquitin-like_domsf"/>
</dbReference>
<dbReference type="GO" id="GO:0005525">
    <property type="term" value="F:GTP binding"/>
    <property type="evidence" value="ECO:0007669"/>
    <property type="project" value="InterPro"/>
</dbReference>
<evidence type="ECO:0000256" key="1">
    <source>
        <dbReference type="ARBA" id="ARBA00008344"/>
    </source>
</evidence>
<feature type="domain" description="PDZ" evidence="6">
    <location>
        <begin position="1481"/>
        <end position="1514"/>
    </location>
</feature>
<feature type="region of interest" description="Disordered" evidence="5">
    <location>
        <begin position="1432"/>
        <end position="1464"/>
    </location>
</feature>
<keyword evidence="3" id="KW-0378">Hydrolase</keyword>
<dbReference type="GO" id="GO:0003925">
    <property type="term" value="F:G protein activity"/>
    <property type="evidence" value="ECO:0007669"/>
    <property type="project" value="UniProtKB-EC"/>
</dbReference>
<dbReference type="InterPro" id="IPR000159">
    <property type="entry name" value="RA_dom"/>
</dbReference>
<dbReference type="InterPro" id="IPR027417">
    <property type="entry name" value="P-loop_NTPase"/>
</dbReference>
<feature type="compositionally biased region" description="Pro residues" evidence="5">
    <location>
        <begin position="430"/>
        <end position="441"/>
    </location>
</feature>
<dbReference type="PROSITE" id="PS50106">
    <property type="entry name" value="PDZ"/>
    <property type="match status" value="1"/>
</dbReference>
<proteinExistence type="inferred from homology"/>
<dbReference type="InterPro" id="IPR036034">
    <property type="entry name" value="PDZ_sf"/>
</dbReference>
<dbReference type="PROSITE" id="PS50200">
    <property type="entry name" value="RA"/>
    <property type="match status" value="1"/>
</dbReference>
<feature type="compositionally biased region" description="Polar residues" evidence="5">
    <location>
        <begin position="825"/>
        <end position="839"/>
    </location>
</feature>
<dbReference type="Gene3D" id="3.40.50.300">
    <property type="entry name" value="P-loop containing nucleotide triphosphate hydrolases"/>
    <property type="match status" value="2"/>
</dbReference>
<keyword evidence="8" id="KW-1185">Reference proteome</keyword>
<feature type="compositionally biased region" description="Polar residues" evidence="5">
    <location>
        <begin position="345"/>
        <end position="371"/>
    </location>
</feature>
<feature type="region of interest" description="Disordered" evidence="5">
    <location>
        <begin position="1106"/>
        <end position="1129"/>
    </location>
</feature>
<feature type="region of interest" description="Disordered" evidence="5">
    <location>
        <begin position="912"/>
        <end position="936"/>
    </location>
</feature>
<dbReference type="SUPFAM" id="SSF52540">
    <property type="entry name" value="P-loop containing nucleoside triphosphate hydrolases"/>
    <property type="match status" value="1"/>
</dbReference>
<dbReference type="EC" id="3.6.5.2" evidence="2"/>
<evidence type="ECO:0000313" key="8">
    <source>
        <dbReference type="Proteomes" id="UP000050795"/>
    </source>
</evidence>
<feature type="region of interest" description="Disordered" evidence="5">
    <location>
        <begin position="245"/>
        <end position="264"/>
    </location>
</feature>
<dbReference type="CDD" id="cd00136">
    <property type="entry name" value="PDZ_canonical"/>
    <property type="match status" value="1"/>
</dbReference>
<dbReference type="InterPro" id="IPR001478">
    <property type="entry name" value="PDZ"/>
</dbReference>
<dbReference type="GO" id="GO:0007165">
    <property type="term" value="P:signal transduction"/>
    <property type="evidence" value="ECO:0007669"/>
    <property type="project" value="InterPro"/>
</dbReference>
<comment type="similarity">
    <text evidence="1">Belongs to the small GTPase superfamily. Ras family.</text>
</comment>
<dbReference type="SMART" id="SM00314">
    <property type="entry name" value="RA"/>
    <property type="match status" value="1"/>
</dbReference>
<feature type="compositionally biased region" description="Polar residues" evidence="5">
    <location>
        <begin position="807"/>
        <end position="818"/>
    </location>
</feature>
<evidence type="ECO:0000256" key="3">
    <source>
        <dbReference type="ARBA" id="ARBA00022801"/>
    </source>
</evidence>
<evidence type="ECO:0000256" key="2">
    <source>
        <dbReference type="ARBA" id="ARBA00011984"/>
    </source>
</evidence>
<dbReference type="Pfam" id="PF00071">
    <property type="entry name" value="Ras"/>
    <property type="match status" value="2"/>
</dbReference>
<comment type="catalytic activity">
    <reaction evidence="4">
        <text>GTP + H2O = GDP + phosphate + H(+)</text>
        <dbReference type="Rhea" id="RHEA:19669"/>
        <dbReference type="ChEBI" id="CHEBI:15377"/>
        <dbReference type="ChEBI" id="CHEBI:15378"/>
        <dbReference type="ChEBI" id="CHEBI:37565"/>
        <dbReference type="ChEBI" id="CHEBI:43474"/>
        <dbReference type="ChEBI" id="CHEBI:58189"/>
        <dbReference type="EC" id="3.6.5.2"/>
    </reaction>
</comment>
<dbReference type="PROSITE" id="PS51421">
    <property type="entry name" value="RAS"/>
    <property type="match status" value="1"/>
</dbReference>
<accession>A0AA85JNA8</accession>
<feature type="region of interest" description="Disordered" evidence="5">
    <location>
        <begin position="1623"/>
        <end position="1654"/>
    </location>
</feature>
<dbReference type="SUPFAM" id="SSF54236">
    <property type="entry name" value="Ubiquitin-like"/>
    <property type="match status" value="1"/>
</dbReference>
<dbReference type="SMART" id="SM00173">
    <property type="entry name" value="RAS"/>
    <property type="match status" value="1"/>
</dbReference>
<dbReference type="PROSITE" id="PS51419">
    <property type="entry name" value="RAB"/>
    <property type="match status" value="1"/>
</dbReference>
<dbReference type="CDD" id="cd17043">
    <property type="entry name" value="RA"/>
    <property type="match status" value="1"/>
</dbReference>
<evidence type="ECO:0000259" key="7">
    <source>
        <dbReference type="PROSITE" id="PS50200"/>
    </source>
</evidence>
<reference evidence="9" key="2">
    <citation type="submission" date="2023-11" db="UniProtKB">
        <authorList>
            <consortium name="WormBaseParasite"/>
        </authorList>
    </citation>
    <scope>IDENTIFICATION</scope>
</reference>
<dbReference type="WBParaSite" id="TREG1_42980.1">
    <property type="protein sequence ID" value="TREG1_42980.1"/>
    <property type="gene ID" value="TREG1_42980"/>
</dbReference>
<feature type="region of interest" description="Disordered" evidence="5">
    <location>
        <begin position="807"/>
        <end position="839"/>
    </location>
</feature>
<feature type="compositionally biased region" description="Low complexity" evidence="5">
    <location>
        <begin position="1114"/>
        <end position="1127"/>
    </location>
</feature>
<organism evidence="8 9">
    <name type="scientific">Trichobilharzia regenti</name>
    <name type="common">Nasal bird schistosome</name>
    <dbReference type="NCBI Taxonomy" id="157069"/>
    <lineage>
        <taxon>Eukaryota</taxon>
        <taxon>Metazoa</taxon>
        <taxon>Spiralia</taxon>
        <taxon>Lophotrochozoa</taxon>
        <taxon>Platyhelminthes</taxon>
        <taxon>Trematoda</taxon>
        <taxon>Digenea</taxon>
        <taxon>Strigeidida</taxon>
        <taxon>Schistosomatoidea</taxon>
        <taxon>Schistosomatidae</taxon>
        <taxon>Trichobilharzia</taxon>
    </lineage>
</organism>
<feature type="compositionally biased region" description="Low complexity" evidence="5">
    <location>
        <begin position="1440"/>
        <end position="1449"/>
    </location>
</feature>
<feature type="compositionally biased region" description="Low complexity" evidence="5">
    <location>
        <begin position="372"/>
        <end position="386"/>
    </location>
</feature>